<accession>N1UHR4</accession>
<proteinExistence type="predicted"/>
<protein>
    <submittedName>
        <fullName evidence="1">Uncharacterized protein</fullName>
    </submittedName>
</protein>
<organism evidence="1 2">
    <name type="scientific">Leptospira interrogans serovar Australis str. 200703203</name>
    <dbReference type="NCBI Taxonomy" id="1085541"/>
    <lineage>
        <taxon>Bacteria</taxon>
        <taxon>Pseudomonadati</taxon>
        <taxon>Spirochaetota</taxon>
        <taxon>Spirochaetia</taxon>
        <taxon>Leptospirales</taxon>
        <taxon>Leptospiraceae</taxon>
        <taxon>Leptospira</taxon>
    </lineage>
</organism>
<gene>
    <name evidence="1" type="ORF">LEP1GSC115_1979</name>
</gene>
<sequence>MKDKFLNKNKTSFNLNVLFKISIRLMLKLIPDFLIRLNFKS</sequence>
<dbReference type="EMBL" id="AHNY02000255">
    <property type="protein sequence ID" value="EMY23189.1"/>
    <property type="molecule type" value="Genomic_DNA"/>
</dbReference>
<dbReference type="Proteomes" id="UP000012220">
    <property type="component" value="Unassembled WGS sequence"/>
</dbReference>
<comment type="caution">
    <text evidence="1">The sequence shown here is derived from an EMBL/GenBank/DDBJ whole genome shotgun (WGS) entry which is preliminary data.</text>
</comment>
<name>N1UHR4_LEPIR</name>
<dbReference type="AlphaFoldDB" id="N1UHR4"/>
<evidence type="ECO:0000313" key="1">
    <source>
        <dbReference type="EMBL" id="EMY23189.1"/>
    </source>
</evidence>
<reference evidence="1 2" key="1">
    <citation type="submission" date="2013-02" db="EMBL/GenBank/DDBJ databases">
        <authorList>
            <person name="Harkins D.M."/>
            <person name="Durkin A.S."/>
            <person name="Brinkac L.M."/>
            <person name="Haft D.H."/>
            <person name="Selengut J.D."/>
            <person name="Sanka R."/>
            <person name="DePew J."/>
            <person name="Purushe J."/>
            <person name="Picardeau M."/>
            <person name="Werts C."/>
            <person name="Goarant C."/>
            <person name="Vinetz J.M."/>
            <person name="Sutton G.G."/>
            <person name="Nierman W.C."/>
            <person name="Fouts D.E."/>
        </authorList>
    </citation>
    <scope>NUCLEOTIDE SEQUENCE [LARGE SCALE GENOMIC DNA]</scope>
    <source>
        <strain evidence="1 2">200703203</strain>
    </source>
</reference>
<dbReference type="BioCyc" id="LINT1085541:G11IQ-5277-MONOMER"/>
<evidence type="ECO:0000313" key="2">
    <source>
        <dbReference type="Proteomes" id="UP000012220"/>
    </source>
</evidence>